<dbReference type="InterPro" id="IPR051833">
    <property type="entry name" value="TC-DDR_regulator"/>
</dbReference>
<dbReference type="Proteomes" id="UP000053615">
    <property type="component" value="Unassembled WGS sequence"/>
</dbReference>
<accession>A0A091JUT0</accession>
<dbReference type="FunFam" id="1.10.8.10:FF:000004">
    <property type="entry name" value="ubiquitin-associated protein 2-like isoform X1"/>
    <property type="match status" value="1"/>
</dbReference>
<dbReference type="CDD" id="cd14277">
    <property type="entry name" value="UBA_UBP2_like"/>
    <property type="match status" value="1"/>
</dbReference>
<dbReference type="SUPFAM" id="SSF46934">
    <property type="entry name" value="UBA-like"/>
    <property type="match status" value="1"/>
</dbReference>
<evidence type="ECO:0000256" key="9">
    <source>
        <dbReference type="SAM" id="MobiDB-lite"/>
    </source>
</evidence>
<dbReference type="Pfam" id="PF12478">
    <property type="entry name" value="UBAP2-Lig"/>
    <property type="match status" value="1"/>
</dbReference>
<feature type="compositionally biased region" description="Polar residues" evidence="9">
    <location>
        <begin position="640"/>
        <end position="653"/>
    </location>
</feature>
<feature type="domain" description="UBA" evidence="10">
    <location>
        <begin position="53"/>
        <end position="91"/>
    </location>
</feature>
<sequence>MMTSVGSERTRGTRDKTQISAAQPTQPQKQAVQATAEQIRLAQMIYDKNDADFEDKVKQLMEVTGKNQDECIVALHDCNGDVNRAINILLEGSSDTTSWETVGGKKKSLGKESSENKENREKRGDREVSRGRGNSNRRGRGGSRGREFRAEENGVDNSQGDRPSDRGKRGRGRGFGRGRGRGAGRFSAQGMGTFNPADYMESSATDGFGTKSEIWETGQNDADDGTGKRLQEVEGLECRSVANCRAWKNSIEEWTAEDWNEDLSETKVFTASSVPAENHVTPGQNIDLVALLQKPVIPSQEREGNSFEASQQQTFGQALVFTNSQHSTQMTSVPGSSSAVNSYSPQSLSAVLCSGFGELGSSKLTNSTGSQILDQLKSPGLTQFTSQQNNSSSATATTTATSSWDLKPPITQSSVLSQFDFKSQPEPSPVLSQLTQRQQQQTQAVPVPPPGLESFSSQVKLREPSPVDTSTAVSKMLQLPTISMDNQAVTTHQTQQKQIKPPKRRITPASKIPASAVEMPGSADVTGLNVQFGALEFGSEPALPEFGSTLSSENTSQATNNSLYSKSVNDPLNTALPISNTVQGSTYTTSAITSSSLTCSSQSTSPVTTTASYDQTSVHSRIAYQSSMAPSEPTPVAVTNGHSGVRTQATLDS</sequence>
<dbReference type="PANTHER" id="PTHR16308:SF19">
    <property type="entry name" value="UBIQUITIN-ASSOCIATED PROTEIN 2"/>
    <property type="match status" value="1"/>
</dbReference>
<keyword evidence="5" id="KW-0488">Methylation</keyword>
<dbReference type="GO" id="GO:0005737">
    <property type="term" value="C:cytoplasm"/>
    <property type="evidence" value="ECO:0007669"/>
    <property type="project" value="UniProtKB-SubCell"/>
</dbReference>
<feature type="compositionally biased region" description="Low complexity" evidence="9">
    <location>
        <begin position="385"/>
        <end position="403"/>
    </location>
</feature>
<evidence type="ECO:0000256" key="8">
    <source>
        <dbReference type="ARBA" id="ARBA00023242"/>
    </source>
</evidence>
<feature type="compositionally biased region" description="Polar residues" evidence="9">
    <location>
        <begin position="18"/>
        <end position="32"/>
    </location>
</feature>
<keyword evidence="7" id="KW-0597">Phosphoprotein</keyword>
<feature type="region of interest" description="Disordered" evidence="9">
    <location>
        <begin position="96"/>
        <end position="211"/>
    </location>
</feature>
<evidence type="ECO:0000256" key="2">
    <source>
        <dbReference type="ARBA" id="ARBA00004286"/>
    </source>
</evidence>
<dbReference type="GO" id="GO:0061484">
    <property type="term" value="P:hematopoietic stem cell homeostasis"/>
    <property type="evidence" value="ECO:0007669"/>
    <property type="project" value="UniProtKB-ARBA"/>
</dbReference>
<evidence type="ECO:0000313" key="12">
    <source>
        <dbReference type="Proteomes" id="UP000053615"/>
    </source>
</evidence>
<feature type="region of interest" description="Disordered" evidence="9">
    <location>
        <begin position="628"/>
        <end position="653"/>
    </location>
</feature>
<feature type="non-terminal residue" evidence="11">
    <location>
        <position position="653"/>
    </location>
</feature>
<feature type="compositionally biased region" description="Basic and acidic residues" evidence="9">
    <location>
        <begin position="8"/>
        <end position="17"/>
    </location>
</feature>
<dbReference type="AlphaFoldDB" id="A0A091JUT0"/>
<feature type="compositionally biased region" description="Basic and acidic residues" evidence="9">
    <location>
        <begin position="109"/>
        <end position="130"/>
    </location>
</feature>
<comment type="subcellular location">
    <subcellularLocation>
        <location evidence="2">Chromosome</location>
    </subcellularLocation>
    <subcellularLocation>
        <location evidence="3">Cytoplasm</location>
    </subcellularLocation>
    <subcellularLocation>
        <location evidence="1">Nucleus</location>
    </subcellularLocation>
</comment>
<keyword evidence="6" id="KW-0963">Cytoplasm</keyword>
<feature type="region of interest" description="Disordered" evidence="9">
    <location>
        <begin position="420"/>
        <end position="456"/>
    </location>
</feature>
<evidence type="ECO:0000256" key="6">
    <source>
        <dbReference type="ARBA" id="ARBA00022490"/>
    </source>
</evidence>
<dbReference type="InterPro" id="IPR022166">
    <property type="entry name" value="UBAP2/Lig"/>
</dbReference>
<dbReference type="Gene3D" id="1.10.8.10">
    <property type="entry name" value="DNA helicase RuvA subunit, C-terminal domain"/>
    <property type="match status" value="1"/>
</dbReference>
<feature type="compositionally biased region" description="Low complexity" evidence="9">
    <location>
        <begin position="429"/>
        <end position="445"/>
    </location>
</feature>
<dbReference type="EMBL" id="KK530563">
    <property type="protein sequence ID" value="KFP27876.1"/>
    <property type="molecule type" value="Genomic_DNA"/>
</dbReference>
<evidence type="ECO:0000256" key="1">
    <source>
        <dbReference type="ARBA" id="ARBA00004123"/>
    </source>
</evidence>
<dbReference type="PANTHER" id="PTHR16308">
    <property type="entry name" value="UBIQUITIN ASSOCIATED PROTEIN 2-LIKE/LINGERER"/>
    <property type="match status" value="1"/>
</dbReference>
<dbReference type="SMART" id="SM00165">
    <property type="entry name" value="UBA"/>
    <property type="match status" value="1"/>
</dbReference>
<proteinExistence type="predicted"/>
<evidence type="ECO:0000256" key="4">
    <source>
        <dbReference type="ARBA" id="ARBA00022454"/>
    </source>
</evidence>
<protein>
    <submittedName>
        <fullName evidence="11">Ubiquitin-associated protein 2</fullName>
    </submittedName>
</protein>
<feature type="region of interest" description="Disordered" evidence="9">
    <location>
        <begin position="383"/>
        <end position="407"/>
    </location>
</feature>
<evidence type="ECO:0000256" key="3">
    <source>
        <dbReference type="ARBA" id="ARBA00004496"/>
    </source>
</evidence>
<reference evidence="11 12" key="1">
    <citation type="submission" date="2014-04" db="EMBL/GenBank/DDBJ databases">
        <title>Genome evolution of avian class.</title>
        <authorList>
            <person name="Zhang G."/>
            <person name="Li C."/>
        </authorList>
    </citation>
    <scope>NUCLEOTIDE SEQUENCE [LARGE SCALE GENOMIC DNA]</scope>
    <source>
        <strain evidence="11">BGI_N325</strain>
    </source>
</reference>
<evidence type="ECO:0000256" key="7">
    <source>
        <dbReference type="ARBA" id="ARBA00022553"/>
    </source>
</evidence>
<organism evidence="11 12">
    <name type="scientific">Colius striatus</name>
    <name type="common">Speckled mousebird</name>
    <dbReference type="NCBI Taxonomy" id="57412"/>
    <lineage>
        <taxon>Eukaryota</taxon>
        <taxon>Metazoa</taxon>
        <taxon>Chordata</taxon>
        <taxon>Craniata</taxon>
        <taxon>Vertebrata</taxon>
        <taxon>Euteleostomi</taxon>
        <taxon>Archelosauria</taxon>
        <taxon>Archosauria</taxon>
        <taxon>Dinosauria</taxon>
        <taxon>Saurischia</taxon>
        <taxon>Theropoda</taxon>
        <taxon>Coelurosauria</taxon>
        <taxon>Aves</taxon>
        <taxon>Neognathae</taxon>
        <taxon>Neoaves</taxon>
        <taxon>Telluraves</taxon>
        <taxon>Coraciimorphae</taxon>
        <taxon>Coliiformes</taxon>
        <taxon>Coliidae</taxon>
        <taxon>Colius</taxon>
    </lineage>
</organism>
<feature type="region of interest" description="Disordered" evidence="9">
    <location>
        <begin position="1"/>
        <end position="32"/>
    </location>
</feature>
<evidence type="ECO:0000256" key="5">
    <source>
        <dbReference type="ARBA" id="ARBA00022481"/>
    </source>
</evidence>
<gene>
    <name evidence="11" type="ORF">N325_02616</name>
</gene>
<feature type="compositionally biased region" description="Basic residues" evidence="9">
    <location>
        <begin position="168"/>
        <end position="182"/>
    </location>
</feature>
<keyword evidence="8" id="KW-0539">Nucleus</keyword>
<dbReference type="InterPro" id="IPR009060">
    <property type="entry name" value="UBA-like_sf"/>
</dbReference>
<evidence type="ECO:0000259" key="10">
    <source>
        <dbReference type="SMART" id="SM00165"/>
    </source>
</evidence>
<name>A0A091JUT0_COLST</name>
<dbReference type="GO" id="GO:0005634">
    <property type="term" value="C:nucleus"/>
    <property type="evidence" value="ECO:0007669"/>
    <property type="project" value="UniProtKB-SubCell"/>
</dbReference>
<keyword evidence="4" id="KW-0158">Chromosome</keyword>
<evidence type="ECO:0000313" key="11">
    <source>
        <dbReference type="EMBL" id="KFP27876.1"/>
    </source>
</evidence>
<keyword evidence="12" id="KW-1185">Reference proteome</keyword>
<dbReference type="GO" id="GO:0005694">
    <property type="term" value="C:chromosome"/>
    <property type="evidence" value="ECO:0007669"/>
    <property type="project" value="UniProtKB-SubCell"/>
</dbReference>
<dbReference type="InterPro" id="IPR015940">
    <property type="entry name" value="UBA"/>
</dbReference>